<organism evidence="6 7">
    <name type="scientific">Lymnaea stagnalis</name>
    <name type="common">Great pond snail</name>
    <name type="synonym">Helix stagnalis</name>
    <dbReference type="NCBI Taxonomy" id="6523"/>
    <lineage>
        <taxon>Eukaryota</taxon>
        <taxon>Metazoa</taxon>
        <taxon>Spiralia</taxon>
        <taxon>Lophotrochozoa</taxon>
        <taxon>Mollusca</taxon>
        <taxon>Gastropoda</taxon>
        <taxon>Heterobranchia</taxon>
        <taxon>Euthyneura</taxon>
        <taxon>Panpulmonata</taxon>
        <taxon>Hygrophila</taxon>
        <taxon>Lymnaeoidea</taxon>
        <taxon>Lymnaeidae</taxon>
        <taxon>Lymnaea</taxon>
    </lineage>
</organism>
<keyword evidence="7" id="KW-1185">Reference proteome</keyword>
<dbReference type="InterPro" id="IPR004269">
    <property type="entry name" value="Folate_rcpt"/>
</dbReference>
<keyword evidence="2 4" id="KW-0732">Signal</keyword>
<name>A0AAV2I9F8_LYMST</name>
<reference evidence="6 7" key="1">
    <citation type="submission" date="2024-04" db="EMBL/GenBank/DDBJ databases">
        <authorList>
            <consortium name="Genoscope - CEA"/>
            <person name="William W."/>
        </authorList>
    </citation>
    <scope>NUCLEOTIDE SEQUENCE [LARGE SCALE GENOMIC DNA]</scope>
</reference>
<accession>A0AAV2I9F8</accession>
<proteinExistence type="inferred from homology"/>
<keyword evidence="3" id="KW-1015">Disulfide bond</keyword>
<evidence type="ECO:0000313" key="6">
    <source>
        <dbReference type="EMBL" id="CAL1543441.1"/>
    </source>
</evidence>
<evidence type="ECO:0000256" key="4">
    <source>
        <dbReference type="SAM" id="SignalP"/>
    </source>
</evidence>
<sequence>MLAALFVILGFLLLAESRLDSLKTVEEYMNICLDGNNHKSAPGPMDAKAMEKFCTPWSQRSCCTEQVAQDMHIHPQWLNFNWDHCRQLSPPCREQFLMDLCFYECSPNVGPWLIKDERKIRKERFQNVPLCQSVCTNWWQACKNDFTCLDNWAVSFNWSTGINTCPEGKQCKPFHQIFKDSNHFCENLMGNSFKVVSDTEDCFLLWFDADKPNPNERVARKKASEILGLPFSDSLMDGSGSESCYLASFNVLLFGLVNLVFKYVSF</sequence>
<dbReference type="PANTHER" id="PTHR10517:SF14">
    <property type="entry name" value="FOLATE RECEPTOR 1-RELATED"/>
    <property type="match status" value="1"/>
</dbReference>
<dbReference type="GO" id="GO:0009897">
    <property type="term" value="C:external side of plasma membrane"/>
    <property type="evidence" value="ECO:0007669"/>
    <property type="project" value="TreeGrafter"/>
</dbReference>
<evidence type="ECO:0000256" key="3">
    <source>
        <dbReference type="ARBA" id="ARBA00023157"/>
    </source>
</evidence>
<evidence type="ECO:0000259" key="5">
    <source>
        <dbReference type="Pfam" id="PF03024"/>
    </source>
</evidence>
<dbReference type="Proteomes" id="UP001497497">
    <property type="component" value="Unassembled WGS sequence"/>
</dbReference>
<comment type="similarity">
    <text evidence="1">Belongs to the folate receptor family.</text>
</comment>
<dbReference type="AlphaFoldDB" id="A0AAV2I9F8"/>
<protein>
    <recommendedName>
        <fullName evidence="5">Folate receptor-like domain-containing protein</fullName>
    </recommendedName>
</protein>
<dbReference type="InterPro" id="IPR018143">
    <property type="entry name" value="Folate_rcpt-like"/>
</dbReference>
<gene>
    <name evidence="6" type="ORF">GSLYS_00016975001</name>
</gene>
<dbReference type="EMBL" id="CAXITT010000548">
    <property type="protein sequence ID" value="CAL1543441.1"/>
    <property type="molecule type" value="Genomic_DNA"/>
</dbReference>
<evidence type="ECO:0000313" key="7">
    <source>
        <dbReference type="Proteomes" id="UP001497497"/>
    </source>
</evidence>
<evidence type="ECO:0000256" key="2">
    <source>
        <dbReference type="ARBA" id="ARBA00022729"/>
    </source>
</evidence>
<dbReference type="Pfam" id="PF03024">
    <property type="entry name" value="Folate_rec"/>
    <property type="match status" value="1"/>
</dbReference>
<feature type="signal peptide" evidence="4">
    <location>
        <begin position="1"/>
        <end position="17"/>
    </location>
</feature>
<dbReference type="PANTHER" id="PTHR10517">
    <property type="entry name" value="FOLATE RECEPTOR"/>
    <property type="match status" value="1"/>
</dbReference>
<feature type="chain" id="PRO_5043516962" description="Folate receptor-like domain-containing protein" evidence="4">
    <location>
        <begin position="18"/>
        <end position="266"/>
    </location>
</feature>
<dbReference type="GO" id="GO:0038023">
    <property type="term" value="F:signaling receptor activity"/>
    <property type="evidence" value="ECO:0007669"/>
    <property type="project" value="TreeGrafter"/>
</dbReference>
<comment type="caution">
    <text evidence="6">The sequence shown here is derived from an EMBL/GenBank/DDBJ whole genome shotgun (WGS) entry which is preliminary data.</text>
</comment>
<feature type="domain" description="Folate receptor-like" evidence="5">
    <location>
        <begin position="31"/>
        <end position="202"/>
    </location>
</feature>
<evidence type="ECO:0000256" key="1">
    <source>
        <dbReference type="ARBA" id="ARBA00007932"/>
    </source>
</evidence>